<accession>A0A642N2V0</accession>
<dbReference type="Proteomes" id="UP001204548">
    <property type="component" value="Unassembled WGS sequence"/>
</dbReference>
<protein>
    <submittedName>
        <fullName evidence="1">Uncharacterized protein</fullName>
    </submittedName>
</protein>
<dbReference type="Proteomes" id="UP000095606">
    <property type="component" value="Unassembled WGS sequence"/>
</dbReference>
<evidence type="ECO:0000313" key="2">
    <source>
        <dbReference type="EMBL" id="MCS2794467.1"/>
    </source>
</evidence>
<reference evidence="1 4" key="1">
    <citation type="submission" date="2015-09" db="EMBL/GenBank/DDBJ databases">
        <authorList>
            <consortium name="Pathogen Informatics"/>
        </authorList>
    </citation>
    <scope>NUCLEOTIDE SEQUENCE [LARGE SCALE GENOMIC DNA]</scope>
    <source>
        <strain evidence="1 4">2789STDY5834846</strain>
    </source>
</reference>
<evidence type="ECO:0000313" key="3">
    <source>
        <dbReference type="EMBL" id="UVQ74183.1"/>
    </source>
</evidence>
<evidence type="ECO:0000313" key="5">
    <source>
        <dbReference type="Proteomes" id="UP001060104"/>
    </source>
</evidence>
<evidence type="ECO:0000313" key="1">
    <source>
        <dbReference type="EMBL" id="CUQ33880.1"/>
    </source>
</evidence>
<dbReference type="RefSeq" id="WP_010538859.1">
    <property type="nucleotide sequence ID" value="NZ_CACRSZ010000005.1"/>
</dbReference>
<name>A0A174VP91_9BACE</name>
<dbReference type="EMBL" id="CP103141">
    <property type="protein sequence ID" value="UVQ74183.1"/>
    <property type="molecule type" value="Genomic_DNA"/>
</dbReference>
<gene>
    <name evidence="1" type="ORF">ERS852461_05064</name>
    <name evidence="2" type="ORF">NXW97_21130</name>
    <name evidence="3" type="ORF">NXY30_24945</name>
</gene>
<dbReference type="Proteomes" id="UP001060104">
    <property type="component" value="Chromosome"/>
</dbReference>
<dbReference type="AlphaFoldDB" id="A0A174VP91"/>
<dbReference type="EMBL" id="JANUTS010000001">
    <property type="protein sequence ID" value="MCS2794467.1"/>
    <property type="molecule type" value="Genomic_DNA"/>
</dbReference>
<keyword evidence="5" id="KW-1185">Reference proteome</keyword>
<evidence type="ECO:0000313" key="4">
    <source>
        <dbReference type="Proteomes" id="UP000095606"/>
    </source>
</evidence>
<dbReference type="EMBL" id="CZAE01000046">
    <property type="protein sequence ID" value="CUQ33880.1"/>
    <property type="molecule type" value="Genomic_DNA"/>
</dbReference>
<sequence length="107" mass="13069">MTITVYQYETKDYWLYYYSANWNTYIPEEEEPQLPSDLIKYKDKYLLFYIKGKKKLNEKLLHKALGITSIDELPQKPQGCIDNRRWFYLKNKKTNDSVFVQTDRSFY</sequence>
<reference evidence="2" key="2">
    <citation type="submission" date="2022-08" db="EMBL/GenBank/DDBJ databases">
        <title>Genome Sequencing of Bacteroides fragilis Group Isolates with Nanopore Technology.</title>
        <authorList>
            <person name="Tisza M.J."/>
            <person name="Smith D."/>
            <person name="Dekker J.P."/>
        </authorList>
    </citation>
    <scope>NUCLEOTIDE SEQUENCE</scope>
    <source>
        <strain evidence="2">BFG-351</strain>
        <strain evidence="3">BFG-527</strain>
    </source>
</reference>
<proteinExistence type="predicted"/>
<accession>A0A174VP91</accession>
<organism evidence="1 4">
    <name type="scientific">Bacteroides faecis</name>
    <dbReference type="NCBI Taxonomy" id="674529"/>
    <lineage>
        <taxon>Bacteria</taxon>
        <taxon>Pseudomonadati</taxon>
        <taxon>Bacteroidota</taxon>
        <taxon>Bacteroidia</taxon>
        <taxon>Bacteroidales</taxon>
        <taxon>Bacteroidaceae</taxon>
        <taxon>Bacteroides</taxon>
    </lineage>
</organism>